<dbReference type="InterPro" id="IPR018046">
    <property type="entry name" value="Pili_assmbl_chaperone_CS"/>
</dbReference>
<dbReference type="Pfam" id="PF02753">
    <property type="entry name" value="PapD_C"/>
    <property type="match status" value="1"/>
</dbReference>
<dbReference type="InterPro" id="IPR036316">
    <property type="entry name" value="Pili_assmbl_chap_C_dom_sf"/>
</dbReference>
<dbReference type="Proteomes" id="UP000318943">
    <property type="component" value="Unassembled WGS sequence"/>
</dbReference>
<keyword evidence="7" id="KW-0393">Immunoglobulin domain</keyword>
<dbReference type="InterPro" id="IPR050643">
    <property type="entry name" value="Periplasmic_pilus_chap"/>
</dbReference>
<reference evidence="13" key="3">
    <citation type="submission" date="2022-05" db="EMBL/GenBank/DDBJ databases">
        <authorList>
            <person name="Kunte H.-J."/>
        </authorList>
    </citation>
    <scope>NUCLEOTIDE SEQUENCE</scope>
    <source>
        <strain evidence="13">G5</strain>
    </source>
</reference>
<evidence type="ECO:0000256" key="8">
    <source>
        <dbReference type="RuleBase" id="RU003918"/>
    </source>
</evidence>
<comment type="similarity">
    <text evidence="2 8">Belongs to the periplasmic pilus chaperone family.</text>
</comment>
<keyword evidence="14" id="KW-1185">Reference proteome</keyword>
<evidence type="ECO:0000256" key="6">
    <source>
        <dbReference type="ARBA" id="ARBA00023186"/>
    </source>
</evidence>
<evidence type="ECO:0000256" key="4">
    <source>
        <dbReference type="ARBA" id="ARBA00022729"/>
    </source>
</evidence>
<dbReference type="PANTHER" id="PTHR30251:SF2">
    <property type="entry name" value="FIMBRIAL CHAPERONE YADV-RELATED"/>
    <property type="match status" value="1"/>
</dbReference>
<dbReference type="InterPro" id="IPR016148">
    <property type="entry name" value="Pili_assmbl_chaperone_C"/>
</dbReference>
<dbReference type="SUPFAM" id="SSF49354">
    <property type="entry name" value="PapD-like"/>
    <property type="match status" value="1"/>
</dbReference>
<dbReference type="RefSeq" id="WP_144197613.1">
    <property type="nucleotide sequence ID" value="NZ_CAJPVH010000002.1"/>
</dbReference>
<evidence type="ECO:0000259" key="11">
    <source>
        <dbReference type="Pfam" id="PF02753"/>
    </source>
</evidence>
<dbReference type="InterPro" id="IPR008962">
    <property type="entry name" value="PapD-like_sf"/>
</dbReference>
<dbReference type="Gene3D" id="2.60.40.10">
    <property type="entry name" value="Immunoglobulins"/>
    <property type="match status" value="2"/>
</dbReference>
<evidence type="ECO:0000256" key="3">
    <source>
        <dbReference type="ARBA" id="ARBA00022558"/>
    </source>
</evidence>
<comment type="subcellular location">
    <subcellularLocation>
        <location evidence="1 8">Periplasm</location>
    </subcellularLocation>
</comment>
<accession>A0AAE9L4Y5</accession>
<dbReference type="GO" id="GO:0030288">
    <property type="term" value="C:outer membrane-bounded periplasmic space"/>
    <property type="evidence" value="ECO:0007669"/>
    <property type="project" value="InterPro"/>
</dbReference>
<dbReference type="EMBL" id="VCIZ01000005">
    <property type="protein sequence ID" value="TSP12644.1"/>
    <property type="molecule type" value="Genomic_DNA"/>
</dbReference>
<dbReference type="GO" id="GO:0071555">
    <property type="term" value="P:cell wall organization"/>
    <property type="evidence" value="ECO:0007669"/>
    <property type="project" value="InterPro"/>
</dbReference>
<dbReference type="SUPFAM" id="SSF49584">
    <property type="entry name" value="Periplasmic chaperone C-domain"/>
    <property type="match status" value="1"/>
</dbReference>
<evidence type="ECO:0000256" key="2">
    <source>
        <dbReference type="ARBA" id="ARBA00007399"/>
    </source>
</evidence>
<keyword evidence="3" id="KW-1029">Fimbrium biogenesis</keyword>
<dbReference type="Pfam" id="PF00345">
    <property type="entry name" value="PapD_N"/>
    <property type="match status" value="1"/>
</dbReference>
<evidence type="ECO:0000256" key="5">
    <source>
        <dbReference type="ARBA" id="ARBA00022764"/>
    </source>
</evidence>
<reference evidence="12 14" key="1">
    <citation type="submission" date="2019-05" db="EMBL/GenBank/DDBJ databases">
        <title>Whole genome sequence analysis of Cupriavidus campinensis S14E4C strain.</title>
        <authorList>
            <person name="Abbaszade G."/>
            <person name="Szabo A."/>
            <person name="Toumi M."/>
            <person name="Toth E."/>
        </authorList>
    </citation>
    <scope>NUCLEOTIDE SEQUENCE [LARGE SCALE GENOMIC DNA]</scope>
    <source>
        <strain evidence="12 14">S14E4C</strain>
    </source>
</reference>
<dbReference type="EMBL" id="CP097331">
    <property type="protein sequence ID" value="URF06944.1"/>
    <property type="molecule type" value="Genomic_DNA"/>
</dbReference>
<proteinExistence type="inferred from homology"/>
<keyword evidence="5" id="KW-0574">Periplasm</keyword>
<dbReference type="Proteomes" id="UP001056132">
    <property type="component" value="Chromosome 2"/>
</dbReference>
<evidence type="ECO:0000313" key="15">
    <source>
        <dbReference type="Proteomes" id="UP001056132"/>
    </source>
</evidence>
<dbReference type="FunFam" id="2.60.40.10:FF:000458">
    <property type="entry name" value="Molecular chaperone FimC"/>
    <property type="match status" value="1"/>
</dbReference>
<evidence type="ECO:0000313" key="13">
    <source>
        <dbReference type="EMBL" id="URF06944.1"/>
    </source>
</evidence>
<protein>
    <submittedName>
        <fullName evidence="13">Fimbria/pilus periplasmic chaperone</fullName>
    </submittedName>
    <submittedName>
        <fullName evidence="12">Pilus assembly protein</fullName>
    </submittedName>
</protein>
<evidence type="ECO:0000313" key="12">
    <source>
        <dbReference type="EMBL" id="TSP12644.1"/>
    </source>
</evidence>
<feature type="signal peptide" evidence="9">
    <location>
        <begin position="1"/>
        <end position="24"/>
    </location>
</feature>
<feature type="domain" description="Pili assembly chaperone N-terminal" evidence="10">
    <location>
        <begin position="26"/>
        <end position="147"/>
    </location>
</feature>
<gene>
    <name evidence="12" type="ORF">FGG12_10500</name>
    <name evidence="13" type="ORF">M5D45_28185</name>
</gene>
<dbReference type="PANTHER" id="PTHR30251">
    <property type="entry name" value="PILUS ASSEMBLY CHAPERONE"/>
    <property type="match status" value="1"/>
</dbReference>
<dbReference type="PROSITE" id="PS00635">
    <property type="entry name" value="PILI_CHAPERONE"/>
    <property type="match status" value="1"/>
</dbReference>
<dbReference type="InterPro" id="IPR013783">
    <property type="entry name" value="Ig-like_fold"/>
</dbReference>
<dbReference type="InterPro" id="IPR001829">
    <property type="entry name" value="Pili_assmbl_chaperone_bac"/>
</dbReference>
<evidence type="ECO:0000259" key="10">
    <source>
        <dbReference type="Pfam" id="PF00345"/>
    </source>
</evidence>
<sequence length="246" mass="26677">MHAWRWLSFLFAATVGLASMSAQAAIVITGTRVIYPEKSRQVSVRLNNVEDTPVLVQAWIDDGDTSVPVEKINVPFVITPPVFRAEGGKGQTLRVKFTGKTMPADRETVYWLNILEIPPKPVDADSRNMLQLAFGTRIKLFYRPAALRDDPSAGRAGLTWTAARNAEGKQVLRVGNPTGYYVSLDSVSVKAGTTDIGYQPKMVPPFGSAELPQVGDRNVSPPSGTAIAYTLLNDFGATVEDAAIVQ</sequence>
<keyword evidence="6 8" id="KW-0143">Chaperone</keyword>
<evidence type="ECO:0000256" key="9">
    <source>
        <dbReference type="SAM" id="SignalP"/>
    </source>
</evidence>
<dbReference type="PRINTS" id="PR00969">
    <property type="entry name" value="CHAPERONPILI"/>
</dbReference>
<organism evidence="13 15">
    <name type="scientific">Cupriavidus campinensis</name>
    <dbReference type="NCBI Taxonomy" id="151783"/>
    <lineage>
        <taxon>Bacteria</taxon>
        <taxon>Pseudomonadati</taxon>
        <taxon>Pseudomonadota</taxon>
        <taxon>Betaproteobacteria</taxon>
        <taxon>Burkholderiales</taxon>
        <taxon>Burkholderiaceae</taxon>
        <taxon>Cupriavidus</taxon>
    </lineage>
</organism>
<reference evidence="13" key="2">
    <citation type="journal article" date="2022" name="Microbiol. Resour. Announc.">
        <title>Genome Sequence of Cupriavidus campinensis Strain G5, a Member of a Bacterial Consortium Capable of Polyethylene Degradation.</title>
        <authorList>
            <person name="Schneider B."/>
            <person name="Pfeiffer F."/>
            <person name="Dyall-Smith M."/>
            <person name="Kunte H.J."/>
        </authorList>
    </citation>
    <scope>NUCLEOTIDE SEQUENCE</scope>
    <source>
        <strain evidence="13">G5</strain>
    </source>
</reference>
<feature type="chain" id="PRO_5041971168" evidence="9">
    <location>
        <begin position="25"/>
        <end position="246"/>
    </location>
</feature>
<evidence type="ECO:0000313" key="14">
    <source>
        <dbReference type="Proteomes" id="UP000318943"/>
    </source>
</evidence>
<evidence type="ECO:0000256" key="7">
    <source>
        <dbReference type="ARBA" id="ARBA00023319"/>
    </source>
</evidence>
<evidence type="ECO:0000256" key="1">
    <source>
        <dbReference type="ARBA" id="ARBA00004418"/>
    </source>
</evidence>
<keyword evidence="4 9" id="KW-0732">Signal</keyword>
<name>A0AAE9L4Y5_9BURK</name>
<feature type="domain" description="Pili assembly chaperone C-terminal" evidence="11">
    <location>
        <begin position="174"/>
        <end position="239"/>
    </location>
</feature>
<dbReference type="InterPro" id="IPR016147">
    <property type="entry name" value="Pili_assmbl_chaperone_N"/>
</dbReference>
<dbReference type="KEGG" id="ccam:M5D45_28185"/>
<dbReference type="AlphaFoldDB" id="A0AAE9L4Y5"/>